<accession>A0A6C0LYP9</accession>
<protein>
    <submittedName>
        <fullName evidence="1">Uncharacterized protein</fullName>
    </submittedName>
</protein>
<dbReference type="EMBL" id="MN740614">
    <property type="protein sequence ID" value="QHU35879.1"/>
    <property type="molecule type" value="Genomic_DNA"/>
</dbReference>
<name>A0A6C0LYP9_9ZZZZ</name>
<organism evidence="1">
    <name type="scientific">viral metagenome</name>
    <dbReference type="NCBI Taxonomy" id="1070528"/>
    <lineage>
        <taxon>unclassified sequences</taxon>
        <taxon>metagenomes</taxon>
        <taxon>organismal metagenomes</taxon>
    </lineage>
</organism>
<proteinExistence type="predicted"/>
<evidence type="ECO:0000313" key="1">
    <source>
        <dbReference type="EMBL" id="QHU35879.1"/>
    </source>
</evidence>
<dbReference type="AlphaFoldDB" id="A0A6C0LYP9"/>
<reference evidence="1" key="1">
    <citation type="journal article" date="2020" name="Nature">
        <title>Giant virus diversity and host interactions through global metagenomics.</title>
        <authorList>
            <person name="Schulz F."/>
            <person name="Roux S."/>
            <person name="Paez-Espino D."/>
            <person name="Jungbluth S."/>
            <person name="Walsh D.A."/>
            <person name="Denef V.J."/>
            <person name="McMahon K.D."/>
            <person name="Konstantinidis K.T."/>
            <person name="Eloe-Fadrosh E.A."/>
            <person name="Kyrpides N.C."/>
            <person name="Woyke T."/>
        </authorList>
    </citation>
    <scope>NUCLEOTIDE SEQUENCE</scope>
    <source>
        <strain evidence="1">GVMAG-S-1035085-51</strain>
    </source>
</reference>
<sequence length="125" mass="14208">MHYTLPPGVYYIGDISLALSAYNLNKNSDFMGKYRVKTHEGNSFEYVVAPTTLGNGIYNGSNGDKFIVLKGCIGMVPIYLLDEHNMIDNTYEFDYLVDFTWNHGIFTISSIDFNLIINTNLYLLN</sequence>